<protein>
    <recommendedName>
        <fullName evidence="5">Pseudouridine synthase</fullName>
        <ecNumber evidence="5">5.4.99.-</ecNumber>
    </recommendedName>
</protein>
<evidence type="ECO:0000256" key="3">
    <source>
        <dbReference type="ARBA" id="ARBA00023235"/>
    </source>
</evidence>
<evidence type="ECO:0000256" key="4">
    <source>
        <dbReference type="PROSITE-ProRule" id="PRU00182"/>
    </source>
</evidence>
<evidence type="ECO:0000256" key="1">
    <source>
        <dbReference type="ARBA" id="ARBA00008348"/>
    </source>
</evidence>
<dbReference type="PROSITE" id="PS01149">
    <property type="entry name" value="PSI_RSU"/>
    <property type="match status" value="1"/>
</dbReference>
<dbReference type="RefSeq" id="WP_305938168.1">
    <property type="nucleotide sequence ID" value="NZ_CP132191.1"/>
</dbReference>
<dbReference type="EC" id="5.4.99.-" evidence="5"/>
<dbReference type="Gene3D" id="3.30.70.1560">
    <property type="entry name" value="Alpha-L RNA-binding motif"/>
    <property type="match status" value="1"/>
</dbReference>
<dbReference type="Pfam" id="PF01479">
    <property type="entry name" value="S4"/>
    <property type="match status" value="1"/>
</dbReference>
<accession>A0ABY9HDI3</accession>
<dbReference type="Gene3D" id="3.30.70.580">
    <property type="entry name" value="Pseudouridine synthase I, catalytic domain, N-terminal subdomain"/>
    <property type="match status" value="1"/>
</dbReference>
<dbReference type="EMBL" id="CP132191">
    <property type="protein sequence ID" value="WLP85743.1"/>
    <property type="molecule type" value="Genomic_DNA"/>
</dbReference>
<dbReference type="PANTHER" id="PTHR47683">
    <property type="entry name" value="PSEUDOURIDINE SYNTHASE FAMILY PROTEIN-RELATED"/>
    <property type="match status" value="1"/>
</dbReference>
<feature type="domain" description="RNA-binding S4" evidence="6">
    <location>
        <begin position="1"/>
        <end position="65"/>
    </location>
</feature>
<dbReference type="SUPFAM" id="SSF55120">
    <property type="entry name" value="Pseudouridine synthase"/>
    <property type="match status" value="1"/>
</dbReference>
<keyword evidence="8" id="KW-1185">Reference proteome</keyword>
<keyword evidence="2 4" id="KW-0694">RNA-binding</keyword>
<dbReference type="InterPro" id="IPR050343">
    <property type="entry name" value="RsuA_PseudoU_synthase"/>
</dbReference>
<dbReference type="Pfam" id="PF00849">
    <property type="entry name" value="PseudoU_synth_2"/>
    <property type="match status" value="1"/>
</dbReference>
<dbReference type="CDD" id="cd00165">
    <property type="entry name" value="S4"/>
    <property type="match status" value="1"/>
</dbReference>
<dbReference type="InterPro" id="IPR006145">
    <property type="entry name" value="PsdUridine_synth_RsuA/RluA"/>
</dbReference>
<keyword evidence="3 5" id="KW-0413">Isomerase</keyword>
<dbReference type="InterPro" id="IPR042092">
    <property type="entry name" value="PsdUridine_s_RsuA/RluB/E/F_cat"/>
</dbReference>
<dbReference type="SMART" id="SM00363">
    <property type="entry name" value="S4"/>
    <property type="match status" value="1"/>
</dbReference>
<evidence type="ECO:0000259" key="6">
    <source>
        <dbReference type="SMART" id="SM00363"/>
    </source>
</evidence>
<evidence type="ECO:0000256" key="2">
    <source>
        <dbReference type="ARBA" id="ARBA00022884"/>
    </source>
</evidence>
<dbReference type="InterPro" id="IPR036986">
    <property type="entry name" value="S4_RNA-bd_sf"/>
</dbReference>
<dbReference type="GO" id="GO:0160136">
    <property type="term" value="F:16S rRNA pseudouridine(516) synthase activity"/>
    <property type="evidence" value="ECO:0007669"/>
    <property type="project" value="UniProtKB-EC"/>
</dbReference>
<dbReference type="InterPro" id="IPR018496">
    <property type="entry name" value="PsdUridine_synth_RsuA/RluB_CS"/>
</dbReference>
<dbReference type="SUPFAM" id="SSF55174">
    <property type="entry name" value="Alpha-L RNA-binding motif"/>
    <property type="match status" value="1"/>
</dbReference>
<dbReference type="InterPro" id="IPR020103">
    <property type="entry name" value="PsdUridine_synth_cat_dom_sf"/>
</dbReference>
<name>A0ABY9HDI3_9MOLU</name>
<dbReference type="InterPro" id="IPR020094">
    <property type="entry name" value="TruA/RsuA/RluB/E/F_N"/>
</dbReference>
<dbReference type="NCBIfam" id="TIGR00093">
    <property type="entry name" value="pseudouridine synthase"/>
    <property type="match status" value="1"/>
</dbReference>
<dbReference type="PROSITE" id="PS50889">
    <property type="entry name" value="S4"/>
    <property type="match status" value="1"/>
</dbReference>
<evidence type="ECO:0000313" key="8">
    <source>
        <dbReference type="Proteomes" id="UP001237011"/>
    </source>
</evidence>
<dbReference type="InterPro" id="IPR002942">
    <property type="entry name" value="S4_RNA-bd"/>
</dbReference>
<gene>
    <name evidence="7" type="ORF">Q8852_01135</name>
</gene>
<reference evidence="7" key="1">
    <citation type="submission" date="2023-08" db="EMBL/GenBank/DDBJ databases">
        <title>Complete genome sequence of Mycoplasma seminis 2200.</title>
        <authorList>
            <person name="Spergser J."/>
        </authorList>
    </citation>
    <scope>NUCLEOTIDE SEQUENCE [LARGE SCALE GENOMIC DNA]</scope>
    <source>
        <strain evidence="7">2200</strain>
    </source>
</reference>
<dbReference type="PANTHER" id="PTHR47683:SF4">
    <property type="entry name" value="PSEUDOURIDINE SYNTHASE"/>
    <property type="match status" value="1"/>
</dbReference>
<organism evidence="7 8">
    <name type="scientific">Mycoplasma seminis</name>
    <dbReference type="NCBI Taxonomy" id="512749"/>
    <lineage>
        <taxon>Bacteria</taxon>
        <taxon>Bacillati</taxon>
        <taxon>Mycoplasmatota</taxon>
        <taxon>Mollicutes</taxon>
        <taxon>Mycoplasmataceae</taxon>
        <taxon>Mycoplasma</taxon>
    </lineage>
</organism>
<evidence type="ECO:0000256" key="5">
    <source>
        <dbReference type="RuleBase" id="RU003887"/>
    </source>
</evidence>
<proteinExistence type="inferred from homology"/>
<dbReference type="InterPro" id="IPR000748">
    <property type="entry name" value="PsdUridine_synth_RsuA/RluB/E/F"/>
</dbReference>
<comment type="similarity">
    <text evidence="1 5">Belongs to the pseudouridine synthase RsuA family.</text>
</comment>
<dbReference type="Proteomes" id="UP001237011">
    <property type="component" value="Chromosome"/>
</dbReference>
<dbReference type="Gene3D" id="3.10.290.10">
    <property type="entry name" value="RNA-binding S4 domain"/>
    <property type="match status" value="1"/>
</dbReference>
<evidence type="ECO:0000313" key="7">
    <source>
        <dbReference type="EMBL" id="WLP85743.1"/>
    </source>
</evidence>
<dbReference type="CDD" id="cd02553">
    <property type="entry name" value="PseudoU_synth_RsuA"/>
    <property type="match status" value="1"/>
</dbReference>
<sequence length="233" mass="26705">MRLDKFIAEKLFITRSQASKLLKSKQITVNDVIINHNINISENDIIKYKGEEWNHGDEFVYLALNKPSGYVCANTDKINQTVFELLPPEISKIKNIHTVGRLDKDTTGLLLITNDGEFTHNLLAPKKHITKVYEVTLDKELKNELIDIFAQGFKIDNDEIVKPSKLELISNNKAILEITEGKYHQVKRMFSTYGYNVLNLHRSAFGNLQLNNLKLNAGEFTYIKPSDVKRITD</sequence>